<dbReference type="PANTHER" id="PTHR12015">
    <property type="entry name" value="SMALL INDUCIBLE CYTOKINE A"/>
    <property type="match status" value="1"/>
</dbReference>
<accession>A0A8T1RWU0</accession>
<evidence type="ECO:0000256" key="9">
    <source>
        <dbReference type="RuleBase" id="RU361150"/>
    </source>
</evidence>
<keyword evidence="6" id="KW-1015">Disulfide bond</keyword>
<sequence length="101" mass="11049">MKVSVAALAVLLIAAFCLQVSAAGPQAPNTPRVCCYKYFHNPISWRRVVKYEYTSSGCSQPAVIFTTIKGKMLCTNPDEKWVQDIVTQLSAREAVSKAPLA</sequence>
<proteinExistence type="inferred from homology"/>
<evidence type="ECO:0000256" key="8">
    <source>
        <dbReference type="ARBA" id="ARBA00046726"/>
    </source>
</evidence>
<dbReference type="FunFam" id="2.40.50.40:FF:000002">
    <property type="entry name" value="C-C motif chemokine"/>
    <property type="match status" value="1"/>
</dbReference>
<evidence type="ECO:0000256" key="3">
    <source>
        <dbReference type="ARBA" id="ARBA00022514"/>
    </source>
</evidence>
<evidence type="ECO:0000256" key="2">
    <source>
        <dbReference type="ARBA" id="ARBA00010868"/>
    </source>
</evidence>
<comment type="similarity">
    <text evidence="2 9">Belongs to the intercrine beta (chemokine CC) family.</text>
</comment>
<evidence type="ECO:0000259" key="10">
    <source>
        <dbReference type="SMART" id="SM00199"/>
    </source>
</evidence>
<dbReference type="GO" id="GO:0005615">
    <property type="term" value="C:extracellular space"/>
    <property type="evidence" value="ECO:0007669"/>
    <property type="project" value="UniProtKB-KW"/>
</dbReference>
<feature type="domain" description="Chemokine interleukin-8-like" evidence="10">
    <location>
        <begin position="31"/>
        <end position="89"/>
    </location>
</feature>
<keyword evidence="12" id="KW-1185">Reference proteome</keyword>
<dbReference type="InterPro" id="IPR001811">
    <property type="entry name" value="Chemokine_IL8-like_dom"/>
</dbReference>
<name>A0A8T1RWU0_CHESE</name>
<dbReference type="EMBL" id="JAHGAV010003056">
    <property type="protein sequence ID" value="KAG6920997.1"/>
    <property type="molecule type" value="Genomic_DNA"/>
</dbReference>
<dbReference type="GO" id="GO:0006954">
    <property type="term" value="P:inflammatory response"/>
    <property type="evidence" value="ECO:0007669"/>
    <property type="project" value="TreeGrafter"/>
</dbReference>
<dbReference type="GO" id="GO:0048020">
    <property type="term" value="F:CCR chemokine receptor binding"/>
    <property type="evidence" value="ECO:0007669"/>
    <property type="project" value="TreeGrafter"/>
</dbReference>
<feature type="chain" id="PRO_5035958806" description="C-C motif chemokine" evidence="9">
    <location>
        <begin position="23"/>
        <end position="101"/>
    </location>
</feature>
<keyword evidence="9" id="KW-0145">Chemotaxis</keyword>
<evidence type="ECO:0000256" key="1">
    <source>
        <dbReference type="ARBA" id="ARBA00004613"/>
    </source>
</evidence>
<dbReference type="InterPro" id="IPR036048">
    <property type="entry name" value="Interleukin_8-like_sf"/>
</dbReference>
<dbReference type="PROSITE" id="PS00472">
    <property type="entry name" value="SMALL_CYTOKINES_CC"/>
    <property type="match status" value="1"/>
</dbReference>
<gene>
    <name evidence="11" type="ORF">G0U57_011590</name>
</gene>
<comment type="subunit">
    <text evidence="8">Self-associates. Also heterodimer of MIP-1-alpha(4-69) and MIP-1-beta(3-69). Interacts with CCR1.</text>
</comment>
<dbReference type="OrthoDB" id="9930747at2759"/>
<dbReference type="GO" id="GO:0030335">
    <property type="term" value="P:positive regulation of cell migration"/>
    <property type="evidence" value="ECO:0007669"/>
    <property type="project" value="TreeGrafter"/>
</dbReference>
<dbReference type="InterPro" id="IPR039809">
    <property type="entry name" value="Chemokine_b/g/d"/>
</dbReference>
<keyword evidence="3 9" id="KW-0202">Cytokine</keyword>
<dbReference type="SMART" id="SM00199">
    <property type="entry name" value="SCY"/>
    <property type="match status" value="1"/>
</dbReference>
<evidence type="ECO:0000256" key="4">
    <source>
        <dbReference type="ARBA" id="ARBA00022525"/>
    </source>
</evidence>
<dbReference type="GO" id="GO:0008009">
    <property type="term" value="F:chemokine activity"/>
    <property type="evidence" value="ECO:0007669"/>
    <property type="project" value="InterPro"/>
</dbReference>
<dbReference type="SUPFAM" id="SSF54117">
    <property type="entry name" value="Interleukin 8-like chemokines"/>
    <property type="match status" value="1"/>
</dbReference>
<dbReference type="AlphaFoldDB" id="A0A8T1RWU0"/>
<keyword evidence="4 9" id="KW-0964">Secreted</keyword>
<evidence type="ECO:0000256" key="6">
    <source>
        <dbReference type="ARBA" id="ARBA00023157"/>
    </source>
</evidence>
<dbReference type="GO" id="GO:0070098">
    <property type="term" value="P:chemokine-mediated signaling pathway"/>
    <property type="evidence" value="ECO:0007669"/>
    <property type="project" value="TreeGrafter"/>
</dbReference>
<reference evidence="11 12" key="1">
    <citation type="journal article" date="2020" name="G3 (Bethesda)">
        <title>Draft Genome of the Common Snapping Turtle, Chelydra serpentina, a Model for Phenotypic Plasticity in Reptiles.</title>
        <authorList>
            <person name="Das D."/>
            <person name="Singh S.K."/>
            <person name="Bierstedt J."/>
            <person name="Erickson A."/>
            <person name="Galli G.L.J."/>
            <person name="Crossley D.A. 2nd"/>
            <person name="Rhen T."/>
        </authorList>
    </citation>
    <scope>NUCLEOTIDE SEQUENCE [LARGE SCALE GENOMIC DNA]</scope>
    <source>
        <strain evidence="11">KW</strain>
    </source>
</reference>
<dbReference type="InterPro" id="IPR000827">
    <property type="entry name" value="Chemokine_CC_CS"/>
</dbReference>
<keyword evidence="5 9" id="KW-0732">Signal</keyword>
<organism evidence="11 12">
    <name type="scientific">Chelydra serpentina</name>
    <name type="common">Snapping turtle</name>
    <name type="synonym">Testudo serpentina</name>
    <dbReference type="NCBI Taxonomy" id="8475"/>
    <lineage>
        <taxon>Eukaryota</taxon>
        <taxon>Metazoa</taxon>
        <taxon>Chordata</taxon>
        <taxon>Craniata</taxon>
        <taxon>Vertebrata</taxon>
        <taxon>Euteleostomi</taxon>
        <taxon>Archelosauria</taxon>
        <taxon>Testudinata</taxon>
        <taxon>Testudines</taxon>
        <taxon>Cryptodira</taxon>
        <taxon>Durocryptodira</taxon>
        <taxon>Americhelydia</taxon>
        <taxon>Chelydroidea</taxon>
        <taxon>Chelydridae</taxon>
        <taxon>Chelydra</taxon>
    </lineage>
</organism>
<comment type="subcellular location">
    <subcellularLocation>
        <location evidence="1 9">Secreted</location>
    </subcellularLocation>
</comment>
<evidence type="ECO:0000313" key="11">
    <source>
        <dbReference type="EMBL" id="KAG6920997.1"/>
    </source>
</evidence>
<dbReference type="Gene3D" id="2.40.50.40">
    <property type="match status" value="1"/>
</dbReference>
<evidence type="ECO:0000256" key="7">
    <source>
        <dbReference type="ARBA" id="ARBA00044740"/>
    </source>
</evidence>
<evidence type="ECO:0000256" key="5">
    <source>
        <dbReference type="ARBA" id="ARBA00022729"/>
    </source>
</evidence>
<protein>
    <recommendedName>
        <fullName evidence="9">C-C motif chemokine</fullName>
    </recommendedName>
</protein>
<dbReference type="GO" id="GO:0061844">
    <property type="term" value="P:antimicrobial humoral immune response mediated by antimicrobial peptide"/>
    <property type="evidence" value="ECO:0007669"/>
    <property type="project" value="TreeGrafter"/>
</dbReference>
<comment type="function">
    <text evidence="7">Monokine with inflammatory and chemokinetic properties. Binds to CCR1, CCR4 and CCR5. One of the major HIV-suppressive factors produced by CD8+ T-cells. Recombinant MIP-1-alpha induces a dose-dependent inhibition of different strains of HIV-1, HIV-2, and simian immunodeficiency virus (SIV).</text>
</comment>
<dbReference type="CDD" id="cd00272">
    <property type="entry name" value="Chemokine_CC"/>
    <property type="match status" value="1"/>
</dbReference>
<comment type="caution">
    <text evidence="11">The sequence shown here is derived from an EMBL/GenBank/DDBJ whole genome shotgun (WGS) entry which is preliminary data.</text>
</comment>
<dbReference type="Proteomes" id="UP000765507">
    <property type="component" value="Unassembled WGS sequence"/>
</dbReference>
<evidence type="ECO:0000313" key="12">
    <source>
        <dbReference type="Proteomes" id="UP000765507"/>
    </source>
</evidence>
<dbReference type="PANTHER" id="PTHR12015:SF183">
    <property type="entry name" value="C-C MOTIF CHEMOKINE 3"/>
    <property type="match status" value="1"/>
</dbReference>
<feature type="signal peptide" evidence="9">
    <location>
        <begin position="1"/>
        <end position="22"/>
    </location>
</feature>
<dbReference type="Pfam" id="PF00048">
    <property type="entry name" value="IL8"/>
    <property type="match status" value="1"/>
</dbReference>